<dbReference type="HOGENOM" id="CLU_119592_0_0_1"/>
<gene>
    <name evidence="1" type="ORF">PHACADRAFT_258363</name>
</gene>
<dbReference type="OrthoDB" id="3344950at2759"/>
<organism evidence="1 2">
    <name type="scientific">Phanerochaete carnosa (strain HHB-10118-sp)</name>
    <name type="common">White-rot fungus</name>
    <name type="synonym">Peniophora carnosa</name>
    <dbReference type="NCBI Taxonomy" id="650164"/>
    <lineage>
        <taxon>Eukaryota</taxon>
        <taxon>Fungi</taxon>
        <taxon>Dikarya</taxon>
        <taxon>Basidiomycota</taxon>
        <taxon>Agaricomycotina</taxon>
        <taxon>Agaricomycetes</taxon>
        <taxon>Polyporales</taxon>
        <taxon>Phanerochaetaceae</taxon>
        <taxon>Phanerochaete</taxon>
    </lineage>
</organism>
<evidence type="ECO:0000313" key="1">
    <source>
        <dbReference type="EMBL" id="EKM54486.1"/>
    </source>
</evidence>
<dbReference type="InParanoid" id="K5UWQ5"/>
<reference evidence="1 2" key="1">
    <citation type="journal article" date="2012" name="BMC Genomics">
        <title>Comparative genomics of the white-rot fungi, Phanerochaete carnosa and P. chrysosporium, to elucidate the genetic basis of the distinct wood types they colonize.</title>
        <authorList>
            <person name="Suzuki H."/>
            <person name="MacDonald J."/>
            <person name="Syed K."/>
            <person name="Salamov A."/>
            <person name="Hori C."/>
            <person name="Aerts A."/>
            <person name="Henrissat B."/>
            <person name="Wiebenga A."/>
            <person name="vanKuyk P.A."/>
            <person name="Barry K."/>
            <person name="Lindquist E."/>
            <person name="LaButti K."/>
            <person name="Lapidus A."/>
            <person name="Lucas S."/>
            <person name="Coutinho P."/>
            <person name="Gong Y."/>
            <person name="Samejima M."/>
            <person name="Mahadevan R."/>
            <person name="Abou-Zaid M."/>
            <person name="de Vries R.P."/>
            <person name="Igarashi K."/>
            <person name="Yadav J.S."/>
            <person name="Grigoriev I.V."/>
            <person name="Master E.R."/>
        </authorList>
    </citation>
    <scope>NUCLEOTIDE SEQUENCE [LARGE SCALE GENOMIC DNA]</scope>
    <source>
        <strain evidence="1 2">HHB-10118-sp</strain>
    </source>
</reference>
<dbReference type="RefSeq" id="XP_007397178.1">
    <property type="nucleotide sequence ID" value="XM_007397116.1"/>
</dbReference>
<keyword evidence="2" id="KW-1185">Reference proteome</keyword>
<dbReference type="KEGG" id="pco:PHACADRAFT_258363"/>
<dbReference type="GeneID" id="18917094"/>
<accession>K5UWQ5</accession>
<protein>
    <submittedName>
        <fullName evidence="1">Uncharacterized protein</fullName>
    </submittedName>
</protein>
<sequence>MASAEEIILNAPHRPGEKAIEAFHVVLHTIKSEIIKSRHHWNKHEPKMWARAAGLTDEQLVHFTIESDLVEVRSAPTSYGTIILGKIRLPAVQDEEGAGYVHIRIHDPPNRGTEDVLFHSIWTDEGNRNVDGHPMTWRAIQIESTPLEFFNE</sequence>
<dbReference type="Proteomes" id="UP000008370">
    <property type="component" value="Unassembled WGS sequence"/>
</dbReference>
<name>K5UWQ5_PHACS</name>
<evidence type="ECO:0000313" key="2">
    <source>
        <dbReference type="Proteomes" id="UP000008370"/>
    </source>
</evidence>
<dbReference type="AlphaFoldDB" id="K5UWQ5"/>
<dbReference type="EMBL" id="JH930473">
    <property type="protein sequence ID" value="EKM54486.1"/>
    <property type="molecule type" value="Genomic_DNA"/>
</dbReference>
<proteinExistence type="predicted"/>